<reference evidence="1 2" key="1">
    <citation type="submission" date="2021-03" db="EMBL/GenBank/DDBJ databases">
        <authorList>
            <person name="King G.J."/>
            <person name="Bancroft I."/>
            <person name="Baten A."/>
            <person name="Bloomfield J."/>
            <person name="Borpatragohain P."/>
            <person name="He Z."/>
            <person name="Irish N."/>
            <person name="Irwin J."/>
            <person name="Liu K."/>
            <person name="Mauleon R.P."/>
            <person name="Moore J."/>
            <person name="Morris R."/>
            <person name="Ostergaard L."/>
            <person name="Wang B."/>
            <person name="Wells R."/>
        </authorList>
    </citation>
    <scope>NUCLEOTIDE SEQUENCE [LARGE SCALE GENOMIC DNA]</scope>
    <source>
        <strain evidence="1">R-o-18</strain>
        <tissue evidence="1">Leaf</tissue>
    </source>
</reference>
<protein>
    <submittedName>
        <fullName evidence="1">Uncharacterized protein</fullName>
    </submittedName>
</protein>
<organism evidence="1 2">
    <name type="scientific">Brassica rapa subsp. trilocularis</name>
    <dbReference type="NCBI Taxonomy" id="1813537"/>
    <lineage>
        <taxon>Eukaryota</taxon>
        <taxon>Viridiplantae</taxon>
        <taxon>Streptophyta</taxon>
        <taxon>Embryophyta</taxon>
        <taxon>Tracheophyta</taxon>
        <taxon>Spermatophyta</taxon>
        <taxon>Magnoliopsida</taxon>
        <taxon>eudicotyledons</taxon>
        <taxon>Gunneridae</taxon>
        <taxon>Pentapetalae</taxon>
        <taxon>rosids</taxon>
        <taxon>malvids</taxon>
        <taxon>Brassicales</taxon>
        <taxon>Brassicaceae</taxon>
        <taxon>Brassiceae</taxon>
        <taxon>Brassica</taxon>
    </lineage>
</organism>
<evidence type="ECO:0000313" key="2">
    <source>
        <dbReference type="Proteomes" id="UP000823674"/>
    </source>
</evidence>
<comment type="caution">
    <text evidence="1">The sequence shown here is derived from an EMBL/GenBank/DDBJ whole genome shotgun (WGS) entry which is preliminary data.</text>
</comment>
<proteinExistence type="predicted"/>
<gene>
    <name evidence="1" type="primary">A01p029360.1_BraROA</name>
    <name evidence="1" type="ORF">IGI04_002784</name>
</gene>
<accession>A0ABQ7NWI8</accession>
<keyword evidence="2" id="KW-1185">Reference proteome</keyword>
<name>A0ABQ7NWI8_BRACM</name>
<evidence type="ECO:0000313" key="1">
    <source>
        <dbReference type="EMBL" id="KAG5415217.1"/>
    </source>
</evidence>
<dbReference type="Proteomes" id="UP000823674">
    <property type="component" value="Chromosome A01"/>
</dbReference>
<sequence>MAQFRVADKEIARLKDELEYSRCRERGSAGMEIRGAYRRGKREMAEVMKNRRDQFSREFGELKEWRMNERDMDFAIPHIEEMIWKQWELVPVSPDTVVAETRAPDETEEVNQLTFPLDVNDYSMEGSVTGYFDFDG</sequence>
<dbReference type="EMBL" id="JADBGQ010000001">
    <property type="protein sequence ID" value="KAG5415217.1"/>
    <property type="molecule type" value="Genomic_DNA"/>
</dbReference>